<feature type="region of interest" description="Disordered" evidence="10">
    <location>
        <begin position="880"/>
        <end position="939"/>
    </location>
</feature>
<dbReference type="PROSITE" id="PS50003">
    <property type="entry name" value="PH_DOMAIN"/>
    <property type="match status" value="1"/>
</dbReference>
<proteinExistence type="predicted"/>
<evidence type="ECO:0000256" key="4">
    <source>
        <dbReference type="ARBA" id="ARBA00022658"/>
    </source>
</evidence>
<accession>A0A3Q1KC14</accession>
<dbReference type="SMART" id="SM00325">
    <property type="entry name" value="RhoGEF"/>
    <property type="match status" value="1"/>
</dbReference>
<evidence type="ECO:0000256" key="9">
    <source>
        <dbReference type="SAM" id="Coils"/>
    </source>
</evidence>
<dbReference type="PANTHER" id="PTHR13944:SF23">
    <property type="entry name" value="RHO GUANINE NUCLEOTIDE EXCHANGE FACTOR 18"/>
    <property type="match status" value="1"/>
</dbReference>
<dbReference type="Gene3D" id="2.30.29.30">
    <property type="entry name" value="Pleckstrin-homology domain (PH domain)/Phosphotyrosine-binding domain (PTB)"/>
    <property type="match status" value="1"/>
</dbReference>
<dbReference type="GeneTree" id="ENSGT00940000157375"/>
<sequence length="950" mass="110249">MDDSDGLRVKLHHEDSLLLVPSLAEPINLEDYHYAQLQNELDYDAQNLQAEIWSVAVDQNYVKALNKEAVNRQDVIYELMQTEMHHVRNLKILLHVFMHELRKSQLMDEAKLEWLFPGLEDLLRFHQDFFTCLKEQQSQYQEEGSSNYQISNLGDILISQFSDTQGDSVMKYYSLFCSRHIEAINFYKEQLQNSKKFQFVIRKIGQLPLVRRLGIPEYFLLVTQRITKYPVLIERIIQNTKAETDEYQSLVQGLALIKDIIFKVNAQVSEYEKVVRLSQRLEPKSQGRMKDGHLFRREDLFQRNRFVLHECTVTWKSSGRQKDIHAVLLSDVLLLLQEKDQKLVFATMDNKPPVISLQRLIVREMAHEEKGLFLICDCTSGKPEMYEIHTSSAEECVKWMGTIRRAVDSCRENEEYSVLIGTLQKYQDILKERDDQIKQSLTEKQQIFAALYEITSEQETPHKGLLLQQKEILPRAIREVDNLQNLLFLRIKDPNMERAETFAVPVSDFYANTMKNGDVDEKTDSSGGSPVYMGYTDEHHQLQDVDYSESLEQSADDDIFPVPDYSSTSTHFPEPEVCDSVIKLAQYLYSLQAVAAEQESQTELQRVFQSKIQQPTGHYSSVLLEQEKQRNLEKQREELGNLHKLQAQHREEQQRWEKEREQQRMQIETLEAQLKLREETCNKWEEKLNEEKAELERQKEEHQRSLERLRESIKSVEKEKERQTQEKERLEQTQEKIKKYMNMIQSHSNYDDPTQFPNLPSYHSFRGSIVNGGGSLTLPLKPQVKSNIISNPMEIPPKVPPRKESISPQPAKSELPVHLISTTNQVHTPSAVQQRIPTKLAAPPRGKEKGMKTKKSHQRTNSAASIDVNQVVPIRVTGKEGGSLRSTKHTSPPRIYQSDIFKPPGSTQNMQTSQSFNTHKRNSINDDIPPVPPPFPKDVLKKEGEKVVFL</sequence>
<dbReference type="PROSITE" id="PS50010">
    <property type="entry name" value="DH_2"/>
    <property type="match status" value="1"/>
</dbReference>
<dbReference type="InterPro" id="IPR001849">
    <property type="entry name" value="PH_domain"/>
</dbReference>
<keyword evidence="8 9" id="KW-0175">Coiled coil</keyword>
<dbReference type="InterPro" id="IPR011993">
    <property type="entry name" value="PH-like_dom_sf"/>
</dbReference>
<reference evidence="13" key="3">
    <citation type="submission" date="2025-09" db="UniProtKB">
        <authorList>
            <consortium name="Ensembl"/>
        </authorList>
    </citation>
    <scope>IDENTIFICATION</scope>
</reference>
<dbReference type="Pfam" id="PF00621">
    <property type="entry name" value="RhoGEF"/>
    <property type="match status" value="1"/>
</dbReference>
<organism evidence="13 14">
    <name type="scientific">Anabas testudineus</name>
    <name type="common">Climbing perch</name>
    <name type="synonym">Anthias testudineus</name>
    <dbReference type="NCBI Taxonomy" id="64144"/>
    <lineage>
        <taxon>Eukaryota</taxon>
        <taxon>Metazoa</taxon>
        <taxon>Chordata</taxon>
        <taxon>Craniata</taxon>
        <taxon>Vertebrata</taxon>
        <taxon>Euteleostomi</taxon>
        <taxon>Actinopterygii</taxon>
        <taxon>Neopterygii</taxon>
        <taxon>Teleostei</taxon>
        <taxon>Neoteleostei</taxon>
        <taxon>Acanthomorphata</taxon>
        <taxon>Anabantaria</taxon>
        <taxon>Anabantiformes</taxon>
        <taxon>Anabantoidei</taxon>
        <taxon>Anabantidae</taxon>
        <taxon>Anabas</taxon>
    </lineage>
</organism>
<evidence type="ECO:0000259" key="12">
    <source>
        <dbReference type="PROSITE" id="PS50010"/>
    </source>
</evidence>
<feature type="domain" description="PH" evidence="11">
    <location>
        <begin position="287"/>
        <end position="408"/>
    </location>
</feature>
<dbReference type="Proteomes" id="UP000265040">
    <property type="component" value="Chromosome 17"/>
</dbReference>
<evidence type="ECO:0000313" key="14">
    <source>
        <dbReference type="Proteomes" id="UP000265040"/>
    </source>
</evidence>
<dbReference type="AlphaFoldDB" id="A0A3Q1KC14"/>
<dbReference type="GeneID" id="113171812"/>
<dbReference type="InterPro" id="IPR041020">
    <property type="entry name" value="PH_16"/>
</dbReference>
<dbReference type="CDD" id="cd00160">
    <property type="entry name" value="RhoGEF"/>
    <property type="match status" value="1"/>
</dbReference>
<evidence type="ECO:0000256" key="6">
    <source>
        <dbReference type="ARBA" id="ARBA00022771"/>
    </source>
</evidence>
<dbReference type="GO" id="GO:0005737">
    <property type="term" value="C:cytoplasm"/>
    <property type="evidence" value="ECO:0007669"/>
    <property type="project" value="UniProtKB-SubCell"/>
</dbReference>
<dbReference type="Ensembl" id="ENSATET00000032333.3">
    <property type="protein sequence ID" value="ENSATEP00000031866.1"/>
    <property type="gene ID" value="ENSATEG00000021947.3"/>
</dbReference>
<dbReference type="GO" id="GO:0035023">
    <property type="term" value="P:regulation of Rho protein signal transduction"/>
    <property type="evidence" value="ECO:0007669"/>
    <property type="project" value="TreeGrafter"/>
</dbReference>
<dbReference type="Pfam" id="PF17838">
    <property type="entry name" value="PH_16"/>
    <property type="match status" value="1"/>
</dbReference>
<evidence type="ECO:0000256" key="7">
    <source>
        <dbReference type="ARBA" id="ARBA00022833"/>
    </source>
</evidence>
<reference evidence="13" key="1">
    <citation type="submission" date="2021-04" db="EMBL/GenBank/DDBJ databases">
        <authorList>
            <consortium name="Wellcome Sanger Institute Data Sharing"/>
        </authorList>
    </citation>
    <scope>NUCLEOTIDE SEQUENCE [LARGE SCALE GENOMIC DNA]</scope>
</reference>
<dbReference type="OMA" id="CEREPRT"/>
<dbReference type="InterPro" id="IPR051632">
    <property type="entry name" value="Rho_GEF"/>
</dbReference>
<evidence type="ECO:0000256" key="5">
    <source>
        <dbReference type="ARBA" id="ARBA00022723"/>
    </source>
</evidence>
<name>A0A3Q1KC14_ANATE</name>
<dbReference type="GO" id="GO:0008270">
    <property type="term" value="F:zinc ion binding"/>
    <property type="evidence" value="ECO:0007669"/>
    <property type="project" value="UniProtKB-KW"/>
</dbReference>
<evidence type="ECO:0000259" key="11">
    <source>
        <dbReference type="PROSITE" id="PS50003"/>
    </source>
</evidence>
<feature type="compositionally biased region" description="Polar residues" evidence="10">
    <location>
        <begin position="905"/>
        <end position="917"/>
    </location>
</feature>
<evidence type="ECO:0000256" key="10">
    <source>
        <dbReference type="SAM" id="MobiDB-lite"/>
    </source>
</evidence>
<keyword evidence="7" id="KW-0862">Zinc</keyword>
<protein>
    <recommendedName>
        <fullName evidence="15">Rho/rac guanine nucleotide exchange factor (GEF) 18a</fullName>
    </recommendedName>
</protein>
<evidence type="ECO:0000256" key="1">
    <source>
        <dbReference type="ARBA" id="ARBA00004496"/>
    </source>
</evidence>
<dbReference type="PANTHER" id="PTHR13944">
    <property type="entry name" value="AGAP007712-PA"/>
    <property type="match status" value="1"/>
</dbReference>
<comment type="subcellular location">
    <subcellularLocation>
        <location evidence="1">Cytoplasm</location>
    </subcellularLocation>
</comment>
<dbReference type="GO" id="GO:0005886">
    <property type="term" value="C:plasma membrane"/>
    <property type="evidence" value="ECO:0007669"/>
    <property type="project" value="TreeGrafter"/>
</dbReference>
<dbReference type="GO" id="GO:0005085">
    <property type="term" value="F:guanyl-nucleotide exchange factor activity"/>
    <property type="evidence" value="ECO:0007669"/>
    <property type="project" value="UniProtKB-KW"/>
</dbReference>
<feature type="coiled-coil region" evidence="9">
    <location>
        <begin position="625"/>
        <end position="743"/>
    </location>
</feature>
<dbReference type="SUPFAM" id="SSF50729">
    <property type="entry name" value="PH domain-like"/>
    <property type="match status" value="1"/>
</dbReference>
<keyword evidence="5" id="KW-0479">Metal-binding</keyword>
<reference evidence="13" key="2">
    <citation type="submission" date="2025-08" db="UniProtKB">
        <authorList>
            <consortium name="Ensembl"/>
        </authorList>
    </citation>
    <scope>IDENTIFICATION</scope>
</reference>
<evidence type="ECO:0000256" key="8">
    <source>
        <dbReference type="ARBA" id="ARBA00023054"/>
    </source>
</evidence>
<keyword evidence="4" id="KW-0344">Guanine-nucleotide releasing factor</keyword>
<dbReference type="InterPro" id="IPR000219">
    <property type="entry name" value="DH_dom"/>
</dbReference>
<dbReference type="SMART" id="SM00233">
    <property type="entry name" value="PH"/>
    <property type="match status" value="1"/>
</dbReference>
<feature type="region of interest" description="Disordered" evidence="10">
    <location>
        <begin position="841"/>
        <end position="863"/>
    </location>
</feature>
<evidence type="ECO:0000256" key="2">
    <source>
        <dbReference type="ARBA" id="ARBA00022490"/>
    </source>
</evidence>
<dbReference type="FunFam" id="1.20.900.10:FF:000004">
    <property type="entry name" value="Rho guanine nucleotide exchange factor 2"/>
    <property type="match status" value="1"/>
</dbReference>
<keyword evidence="6" id="KW-0863">Zinc-finger</keyword>
<keyword evidence="14" id="KW-1185">Reference proteome</keyword>
<dbReference type="RefSeq" id="XP_026230322.1">
    <property type="nucleotide sequence ID" value="XM_026374537.1"/>
</dbReference>
<dbReference type="STRING" id="64144.ENSATEP00000031866"/>
<keyword evidence="3" id="KW-0597">Phosphoprotein</keyword>
<evidence type="ECO:0008006" key="15">
    <source>
        <dbReference type="Google" id="ProtNLM"/>
    </source>
</evidence>
<dbReference type="CTD" id="407987"/>
<evidence type="ECO:0000313" key="13">
    <source>
        <dbReference type="Ensembl" id="ENSATEP00000031866.1"/>
    </source>
</evidence>
<keyword evidence="2" id="KW-0963">Cytoplasm</keyword>
<feature type="domain" description="DH" evidence="12">
    <location>
        <begin position="71"/>
        <end position="267"/>
    </location>
</feature>
<dbReference type="Gene3D" id="1.20.900.10">
    <property type="entry name" value="Dbl homology (DH) domain"/>
    <property type="match status" value="1"/>
</dbReference>
<dbReference type="InterPro" id="IPR035899">
    <property type="entry name" value="DBL_dom_sf"/>
</dbReference>
<dbReference type="OrthoDB" id="28045at2759"/>
<evidence type="ECO:0000256" key="3">
    <source>
        <dbReference type="ARBA" id="ARBA00022553"/>
    </source>
</evidence>
<dbReference type="SUPFAM" id="SSF48065">
    <property type="entry name" value="DBL homology domain (DH-domain)"/>
    <property type="match status" value="1"/>
</dbReference>